<keyword evidence="2" id="KW-1185">Reference proteome</keyword>
<sequence>TNKWWMDSTLFWRDSKLVGTVNLSPAWFQQGHSWFMFKHPLEASVLLKPGRNKEEAKQWLATIFKAHSHLSAAMGIMHP</sequence>
<dbReference type="EMBL" id="KN826332">
    <property type="protein sequence ID" value="KIK79257.1"/>
    <property type="molecule type" value="Genomic_DNA"/>
</dbReference>
<reference evidence="2" key="2">
    <citation type="submission" date="2015-01" db="EMBL/GenBank/DDBJ databases">
        <title>Evolutionary Origins and Diversification of the Mycorrhizal Mutualists.</title>
        <authorList>
            <consortium name="DOE Joint Genome Institute"/>
            <consortium name="Mycorrhizal Genomics Consortium"/>
            <person name="Kohler A."/>
            <person name="Kuo A."/>
            <person name="Nagy L.G."/>
            <person name="Floudas D."/>
            <person name="Copeland A."/>
            <person name="Barry K.W."/>
            <person name="Cichocki N."/>
            <person name="Veneault-Fourrey C."/>
            <person name="LaButti K."/>
            <person name="Lindquist E.A."/>
            <person name="Lipzen A."/>
            <person name="Lundell T."/>
            <person name="Morin E."/>
            <person name="Murat C."/>
            <person name="Riley R."/>
            <person name="Ohm R."/>
            <person name="Sun H."/>
            <person name="Tunlid A."/>
            <person name="Henrissat B."/>
            <person name="Grigoriev I.V."/>
            <person name="Hibbett D.S."/>
            <person name="Martin F."/>
        </authorList>
    </citation>
    <scope>NUCLEOTIDE SEQUENCE [LARGE SCALE GENOMIC DNA]</scope>
    <source>
        <strain evidence="2">Ve08.2h10</strain>
    </source>
</reference>
<dbReference type="HOGENOM" id="CLU_2612553_0_0_1"/>
<dbReference type="Proteomes" id="UP000054538">
    <property type="component" value="Unassembled WGS sequence"/>
</dbReference>
<dbReference type="AlphaFoldDB" id="A0A0D0C8K0"/>
<evidence type="ECO:0000313" key="1">
    <source>
        <dbReference type="EMBL" id="KIK79257.1"/>
    </source>
</evidence>
<evidence type="ECO:0000313" key="2">
    <source>
        <dbReference type="Proteomes" id="UP000054538"/>
    </source>
</evidence>
<protein>
    <submittedName>
        <fullName evidence="1">Unplaced genomic scaffold scaffold_1510, whole genome shotgun sequence</fullName>
    </submittedName>
</protein>
<organism evidence="1 2">
    <name type="scientific">Paxillus rubicundulus Ve08.2h10</name>
    <dbReference type="NCBI Taxonomy" id="930991"/>
    <lineage>
        <taxon>Eukaryota</taxon>
        <taxon>Fungi</taxon>
        <taxon>Dikarya</taxon>
        <taxon>Basidiomycota</taxon>
        <taxon>Agaricomycotina</taxon>
        <taxon>Agaricomycetes</taxon>
        <taxon>Agaricomycetidae</taxon>
        <taxon>Boletales</taxon>
        <taxon>Paxilineae</taxon>
        <taxon>Paxillaceae</taxon>
        <taxon>Paxillus</taxon>
    </lineage>
</organism>
<gene>
    <name evidence="1" type="ORF">PAXRUDRAFT_161763</name>
</gene>
<reference evidence="1 2" key="1">
    <citation type="submission" date="2014-04" db="EMBL/GenBank/DDBJ databases">
        <authorList>
            <consortium name="DOE Joint Genome Institute"/>
            <person name="Kuo A."/>
            <person name="Kohler A."/>
            <person name="Jargeat P."/>
            <person name="Nagy L.G."/>
            <person name="Floudas D."/>
            <person name="Copeland A."/>
            <person name="Barry K.W."/>
            <person name="Cichocki N."/>
            <person name="Veneault-Fourrey C."/>
            <person name="LaButti K."/>
            <person name="Lindquist E.A."/>
            <person name="Lipzen A."/>
            <person name="Lundell T."/>
            <person name="Morin E."/>
            <person name="Murat C."/>
            <person name="Sun H."/>
            <person name="Tunlid A."/>
            <person name="Henrissat B."/>
            <person name="Grigoriev I.V."/>
            <person name="Hibbett D.S."/>
            <person name="Martin F."/>
            <person name="Nordberg H.P."/>
            <person name="Cantor M.N."/>
            <person name="Hua S.X."/>
        </authorList>
    </citation>
    <scope>NUCLEOTIDE SEQUENCE [LARGE SCALE GENOMIC DNA]</scope>
    <source>
        <strain evidence="1 2">Ve08.2h10</strain>
    </source>
</reference>
<name>A0A0D0C8K0_9AGAM</name>
<dbReference type="OrthoDB" id="2670483at2759"/>
<dbReference type="InParanoid" id="A0A0D0C8K0"/>
<feature type="non-terminal residue" evidence="1">
    <location>
        <position position="1"/>
    </location>
</feature>
<accession>A0A0D0C8K0</accession>
<proteinExistence type="predicted"/>